<dbReference type="AlphaFoldDB" id="A0A2R6AAY6"/>
<dbReference type="InterPro" id="IPR036291">
    <property type="entry name" value="NAD(P)-bd_dom_sf"/>
</dbReference>
<dbReference type="EMBL" id="NEXC01000022">
    <property type="protein sequence ID" value="PSN83499.1"/>
    <property type="molecule type" value="Genomic_DNA"/>
</dbReference>
<dbReference type="Pfam" id="PF03435">
    <property type="entry name" value="Sacchrp_dh_NADP"/>
    <property type="match status" value="1"/>
</dbReference>
<dbReference type="SUPFAM" id="SSF51735">
    <property type="entry name" value="NAD(P)-binding Rossmann-fold domains"/>
    <property type="match status" value="1"/>
</dbReference>
<dbReference type="Gene3D" id="3.40.50.720">
    <property type="entry name" value="NAD(P)-binding Rossmann-like Domain"/>
    <property type="match status" value="2"/>
</dbReference>
<feature type="domain" description="Saccharopine dehydrogenase NADP binding" evidence="1">
    <location>
        <begin position="10"/>
        <end position="113"/>
    </location>
</feature>
<name>A0A2R6AAY6_9ARCH</name>
<dbReference type="Pfam" id="PF16653">
    <property type="entry name" value="Sacchrp_dh_C"/>
    <property type="match status" value="1"/>
</dbReference>
<evidence type="ECO:0000259" key="2">
    <source>
        <dbReference type="Pfam" id="PF16653"/>
    </source>
</evidence>
<dbReference type="InterPro" id="IPR032095">
    <property type="entry name" value="Sacchrp_dh-like_C"/>
</dbReference>
<evidence type="ECO:0000313" key="4">
    <source>
        <dbReference type="Proteomes" id="UP000240880"/>
    </source>
</evidence>
<reference evidence="3 4" key="1">
    <citation type="submission" date="2017-04" db="EMBL/GenBank/DDBJ databases">
        <title>Novel microbial lineages endemic to geothermal iron-oxide mats fill important gaps in the evolutionary history of Archaea.</title>
        <authorList>
            <person name="Jay Z.J."/>
            <person name="Beam J.P."/>
            <person name="Dlakic M."/>
            <person name="Rusch D.B."/>
            <person name="Kozubal M.A."/>
            <person name="Inskeep W.P."/>
        </authorList>
    </citation>
    <scope>NUCLEOTIDE SEQUENCE [LARGE SCALE GENOMIC DNA]</scope>
    <source>
        <strain evidence="3">OSP_D</strain>
    </source>
</reference>
<feature type="domain" description="Saccharopine dehydrogenase-like C-terminal" evidence="2">
    <location>
        <begin position="117"/>
        <end position="349"/>
    </location>
</feature>
<dbReference type="Gene3D" id="3.30.360.10">
    <property type="entry name" value="Dihydrodipicolinate Reductase, domain 2"/>
    <property type="match status" value="1"/>
</dbReference>
<evidence type="ECO:0000313" key="3">
    <source>
        <dbReference type="EMBL" id="PSN83499.1"/>
    </source>
</evidence>
<dbReference type="Proteomes" id="UP000240880">
    <property type="component" value="Unassembled WGS sequence"/>
</dbReference>
<gene>
    <name evidence="3" type="ORF">B9Q01_04480</name>
</gene>
<comment type="caution">
    <text evidence="3">The sequence shown here is derived from an EMBL/GenBank/DDBJ whole genome shotgun (WGS) entry which is preliminary data.</text>
</comment>
<proteinExistence type="predicted"/>
<sequence>MKVAVIGGAGMVSKATVFDLMNAGVDTLVVDLRKPSFDVNYIKGDLNNIDEVASAIRNCDYAINAAQYYLNLNAMQACLKAGVNYIDLGGLFWMTNQQLKLNEQFEKAGLLALIGMGAEPGITNVAAAYLHKKFGTPEKIKIRNGWRSLGKNKINWSLDTQLDEMTMEAPVFEDGKFVYKPPFSLSEECEFSAPVGKIKTYLTIHSEIATFPTSFSGVKYVDWMEGGDGIETMYSLAQLGFGDKEEVLGVSPRRYLYELLKKKGLLGYSTTEKPDEWEAAKVVFHFSNKQAEIEVVIPPNPELGVDATQYGAGVPPSVAVQLGVKGKGVLPPEKVVPPERFFDELSKRGFKIILRAFSYWEDVTKKSLF</sequence>
<dbReference type="InterPro" id="IPR005097">
    <property type="entry name" value="Sacchrp_dh_NADP-bd"/>
</dbReference>
<protein>
    <recommendedName>
        <fullName evidence="5">Saccharopine dehydrogenase NADP binding domain-containing protein</fullName>
    </recommendedName>
</protein>
<evidence type="ECO:0000259" key="1">
    <source>
        <dbReference type="Pfam" id="PF03435"/>
    </source>
</evidence>
<accession>A0A2R6AAY6</accession>
<dbReference type="PANTHER" id="PTHR43796">
    <property type="entry name" value="CARBOXYNORSPERMIDINE SYNTHASE"/>
    <property type="match status" value="1"/>
</dbReference>
<organism evidence="3 4">
    <name type="scientific">Candidatus Marsarchaeota G1 archaeon OSP_D</name>
    <dbReference type="NCBI Taxonomy" id="1978155"/>
    <lineage>
        <taxon>Archaea</taxon>
        <taxon>Candidatus Marsarchaeota</taxon>
        <taxon>Candidatus Marsarchaeota group 1</taxon>
    </lineage>
</organism>
<evidence type="ECO:0008006" key="5">
    <source>
        <dbReference type="Google" id="ProtNLM"/>
    </source>
</evidence>
<dbReference type="PANTHER" id="PTHR43796:SF2">
    <property type="entry name" value="CARBOXYNORSPERMIDINE SYNTHASE"/>
    <property type="match status" value="1"/>
</dbReference>